<reference evidence="1 2" key="1">
    <citation type="journal article" date="2019" name="Sci. Rep.">
        <title>Orb-weaving spider Araneus ventricosus genome elucidates the spidroin gene catalogue.</title>
        <authorList>
            <person name="Kono N."/>
            <person name="Nakamura H."/>
            <person name="Ohtoshi R."/>
            <person name="Moran D.A.P."/>
            <person name="Shinohara A."/>
            <person name="Yoshida Y."/>
            <person name="Fujiwara M."/>
            <person name="Mori M."/>
            <person name="Tomita M."/>
            <person name="Arakawa K."/>
        </authorList>
    </citation>
    <scope>NUCLEOTIDE SEQUENCE [LARGE SCALE GENOMIC DNA]</scope>
</reference>
<protein>
    <submittedName>
        <fullName evidence="1">Uncharacterized protein</fullName>
    </submittedName>
</protein>
<evidence type="ECO:0000313" key="1">
    <source>
        <dbReference type="EMBL" id="GBN43687.1"/>
    </source>
</evidence>
<dbReference type="EMBL" id="BGPR01010004">
    <property type="protein sequence ID" value="GBN43687.1"/>
    <property type="molecule type" value="Genomic_DNA"/>
</dbReference>
<comment type="caution">
    <text evidence="1">The sequence shown here is derived from an EMBL/GenBank/DDBJ whole genome shotgun (WGS) entry which is preliminary data.</text>
</comment>
<dbReference type="Proteomes" id="UP000499080">
    <property type="component" value="Unassembled WGS sequence"/>
</dbReference>
<dbReference type="AlphaFoldDB" id="A0A4Y2P053"/>
<accession>A0A4Y2P053</accession>
<keyword evidence="2" id="KW-1185">Reference proteome</keyword>
<gene>
    <name evidence="1" type="ORF">AVEN_36850_1</name>
</gene>
<proteinExistence type="predicted"/>
<evidence type="ECO:0000313" key="2">
    <source>
        <dbReference type="Proteomes" id="UP000499080"/>
    </source>
</evidence>
<name>A0A4Y2P053_ARAVE</name>
<organism evidence="1 2">
    <name type="scientific">Araneus ventricosus</name>
    <name type="common">Orbweaver spider</name>
    <name type="synonym">Epeira ventricosa</name>
    <dbReference type="NCBI Taxonomy" id="182803"/>
    <lineage>
        <taxon>Eukaryota</taxon>
        <taxon>Metazoa</taxon>
        <taxon>Ecdysozoa</taxon>
        <taxon>Arthropoda</taxon>
        <taxon>Chelicerata</taxon>
        <taxon>Arachnida</taxon>
        <taxon>Araneae</taxon>
        <taxon>Araneomorphae</taxon>
        <taxon>Entelegynae</taxon>
        <taxon>Araneoidea</taxon>
        <taxon>Araneidae</taxon>
        <taxon>Araneus</taxon>
    </lineage>
</organism>
<sequence length="107" mass="11463">MTGTQSFTSLVGQKSSERGQQLIGGLFCGPRNYLFAFIQMTSNASKANSIEGQVQSGGGPVVFGDVFRTVGLGSLIEVTPKSACLKFSMIKCYPSVNIFMMIMLLIP</sequence>